<sequence length="500" mass="57408">MALTFADTYNMIAYLTKSDASEGFDQIFDFLNASSFKYALTRIAWNEFSSFMASAVICLATGRKFNFSKYIFESLVRNVDSSLKFYMYPRFLQLVIRAQVGDLYSHSTKYTSLALTQKQAVVDDVVADSVPINDVPATDAETTPPSPPPTTPPPPQELPSISQAEVDVAKDAEVEKNADVQRRQEESQAKVYHIDLEHADKVLSMQDDEPEPDELQEVIEVVTTAKLMTKVVTATAPITAALSAAKRRKGKQAQIEQDEAYARELEAELNKNINWDDVIEQVKEKGKQDNAMLRYQELMRKPQTKAQARKNIMVYLKNIARFKMDYFKGMSYDDICPMFENYFNLNVAFLEKSKEELEEEESRALKRKTESSDEKAVKKQKLDEEVEELKNHLQIVPNDDDDDDVYTEATPLALKVPVVDYEIYSENNKPFYKIIRADGSHQLFLRFLSLLSNFDREDLDMLWQMVQERFASLKPKNFSDDFLLTTLKYIFEKPDVEAQV</sequence>
<comment type="caution">
    <text evidence="3">The sequence shown here is derived from an EMBL/GenBank/DDBJ whole genome shotgun (WGS) entry which is preliminary data.</text>
</comment>
<proteinExistence type="predicted"/>
<gene>
    <name evidence="3" type="ORF">Tci_392320</name>
</gene>
<dbReference type="EMBL" id="BKCJ010159642">
    <property type="protein sequence ID" value="GEY20346.1"/>
    <property type="molecule type" value="Genomic_DNA"/>
</dbReference>
<keyword evidence="1" id="KW-0175">Coiled coil</keyword>
<feature type="coiled-coil region" evidence="1">
    <location>
        <begin position="347"/>
        <end position="392"/>
    </location>
</feature>
<organism evidence="3">
    <name type="scientific">Tanacetum cinerariifolium</name>
    <name type="common">Dalmatian daisy</name>
    <name type="synonym">Chrysanthemum cinerariifolium</name>
    <dbReference type="NCBI Taxonomy" id="118510"/>
    <lineage>
        <taxon>Eukaryota</taxon>
        <taxon>Viridiplantae</taxon>
        <taxon>Streptophyta</taxon>
        <taxon>Embryophyta</taxon>
        <taxon>Tracheophyta</taxon>
        <taxon>Spermatophyta</taxon>
        <taxon>Magnoliopsida</taxon>
        <taxon>eudicotyledons</taxon>
        <taxon>Gunneridae</taxon>
        <taxon>Pentapetalae</taxon>
        <taxon>asterids</taxon>
        <taxon>campanulids</taxon>
        <taxon>Asterales</taxon>
        <taxon>Asteraceae</taxon>
        <taxon>Asteroideae</taxon>
        <taxon>Anthemideae</taxon>
        <taxon>Anthemidinae</taxon>
        <taxon>Tanacetum</taxon>
    </lineage>
</organism>
<dbReference type="AlphaFoldDB" id="A0A699HHK1"/>
<evidence type="ECO:0000313" key="3">
    <source>
        <dbReference type="EMBL" id="GEY20346.1"/>
    </source>
</evidence>
<name>A0A699HHK1_TANCI</name>
<evidence type="ECO:0000256" key="2">
    <source>
        <dbReference type="SAM" id="MobiDB-lite"/>
    </source>
</evidence>
<evidence type="ECO:0000256" key="1">
    <source>
        <dbReference type="SAM" id="Coils"/>
    </source>
</evidence>
<protein>
    <submittedName>
        <fullName evidence="3">Leucine-rich repeat protein</fullName>
    </submittedName>
</protein>
<feature type="compositionally biased region" description="Pro residues" evidence="2">
    <location>
        <begin position="144"/>
        <end position="157"/>
    </location>
</feature>
<accession>A0A699HHK1</accession>
<reference evidence="3" key="1">
    <citation type="journal article" date="2019" name="Sci. Rep.">
        <title>Draft genome of Tanacetum cinerariifolium, the natural source of mosquito coil.</title>
        <authorList>
            <person name="Yamashiro T."/>
            <person name="Shiraishi A."/>
            <person name="Satake H."/>
            <person name="Nakayama K."/>
        </authorList>
    </citation>
    <scope>NUCLEOTIDE SEQUENCE</scope>
</reference>
<feature type="region of interest" description="Disordered" evidence="2">
    <location>
        <begin position="134"/>
        <end position="159"/>
    </location>
</feature>